<comment type="caution">
    <text evidence="1">The sequence shown here is derived from an EMBL/GenBank/DDBJ whole genome shotgun (WGS) entry which is preliminary data.</text>
</comment>
<organism evidence="1 2">
    <name type="scientific">Datura stramonium</name>
    <name type="common">Jimsonweed</name>
    <name type="synonym">Common thornapple</name>
    <dbReference type="NCBI Taxonomy" id="4076"/>
    <lineage>
        <taxon>Eukaryota</taxon>
        <taxon>Viridiplantae</taxon>
        <taxon>Streptophyta</taxon>
        <taxon>Embryophyta</taxon>
        <taxon>Tracheophyta</taxon>
        <taxon>Spermatophyta</taxon>
        <taxon>Magnoliopsida</taxon>
        <taxon>eudicotyledons</taxon>
        <taxon>Gunneridae</taxon>
        <taxon>Pentapetalae</taxon>
        <taxon>asterids</taxon>
        <taxon>lamiids</taxon>
        <taxon>Solanales</taxon>
        <taxon>Solanaceae</taxon>
        <taxon>Solanoideae</taxon>
        <taxon>Datureae</taxon>
        <taxon>Datura</taxon>
    </lineage>
</organism>
<name>A0ABS8RJU1_DATST</name>
<sequence>MTHINGLVAAEVICSPFEYATVVTCVTQFMGAQVYVLVVLEKSFLAFEDFDNEQHMFVDDPVWVVVKIILDHILFFGTIAQFGLATICKDLATNTIPDSNIEDKILIEDGSIYMNQPKPNVYTCRDITQATIELRYWNRRPSQRLIWDPCLISNWFKRTSS</sequence>
<accession>A0ABS8RJU1</accession>
<protein>
    <submittedName>
        <fullName evidence="1">Uncharacterized protein</fullName>
    </submittedName>
</protein>
<evidence type="ECO:0000313" key="1">
    <source>
        <dbReference type="EMBL" id="MCD7446887.1"/>
    </source>
</evidence>
<proteinExistence type="predicted"/>
<dbReference type="EMBL" id="JACEIK010000023">
    <property type="protein sequence ID" value="MCD7446887.1"/>
    <property type="molecule type" value="Genomic_DNA"/>
</dbReference>
<evidence type="ECO:0000313" key="2">
    <source>
        <dbReference type="Proteomes" id="UP000823775"/>
    </source>
</evidence>
<keyword evidence="2" id="KW-1185">Reference proteome</keyword>
<dbReference type="Proteomes" id="UP000823775">
    <property type="component" value="Unassembled WGS sequence"/>
</dbReference>
<gene>
    <name evidence="1" type="ORF">HAX54_018858</name>
</gene>
<reference evidence="1 2" key="1">
    <citation type="journal article" date="2021" name="BMC Genomics">
        <title>Datura genome reveals duplications of psychoactive alkaloid biosynthetic genes and high mutation rate following tissue culture.</title>
        <authorList>
            <person name="Rajewski A."/>
            <person name="Carter-House D."/>
            <person name="Stajich J."/>
            <person name="Litt A."/>
        </authorList>
    </citation>
    <scope>NUCLEOTIDE SEQUENCE [LARGE SCALE GENOMIC DNA]</scope>
    <source>
        <strain evidence="1">AR-01</strain>
    </source>
</reference>